<keyword evidence="8 14" id="KW-0378">Hydrolase</keyword>
<evidence type="ECO:0000256" key="10">
    <source>
        <dbReference type="ARBA" id="ARBA00022989"/>
    </source>
</evidence>
<evidence type="ECO:0000256" key="14">
    <source>
        <dbReference type="PIRNR" id="PIRNR006404"/>
    </source>
</evidence>
<organism evidence="19 20">
    <name type="scientific">Natronospira elongata</name>
    <dbReference type="NCBI Taxonomy" id="3110268"/>
    <lineage>
        <taxon>Bacteria</taxon>
        <taxon>Pseudomonadati</taxon>
        <taxon>Pseudomonadota</taxon>
        <taxon>Gammaproteobacteria</taxon>
        <taxon>Natronospirales</taxon>
        <taxon>Natronospiraceae</taxon>
        <taxon>Natronospira</taxon>
    </lineage>
</organism>
<dbReference type="GO" id="GO:0005886">
    <property type="term" value="C:plasma membrane"/>
    <property type="evidence" value="ECO:0007669"/>
    <property type="project" value="UniProtKB-SubCell"/>
</dbReference>
<protein>
    <recommendedName>
        <fullName evidence="14">Zinc metalloprotease</fullName>
    </recommendedName>
</protein>
<evidence type="ECO:0000256" key="12">
    <source>
        <dbReference type="ARBA" id="ARBA00023122"/>
    </source>
</evidence>
<evidence type="ECO:0000256" key="16">
    <source>
        <dbReference type="PIRSR" id="PIRSR006404-2"/>
    </source>
</evidence>
<evidence type="ECO:0000313" key="20">
    <source>
        <dbReference type="Proteomes" id="UP001302316"/>
    </source>
</evidence>
<dbReference type="GO" id="GO:0008237">
    <property type="term" value="F:metallopeptidase activity"/>
    <property type="evidence" value="ECO:0007669"/>
    <property type="project" value="UniProtKB-UniRule"/>
</dbReference>
<dbReference type="InterPro" id="IPR000644">
    <property type="entry name" value="CBS_dom"/>
</dbReference>
<evidence type="ECO:0000256" key="15">
    <source>
        <dbReference type="PIRSR" id="PIRSR006404-1"/>
    </source>
</evidence>
<dbReference type="PROSITE" id="PS51371">
    <property type="entry name" value="CBS"/>
    <property type="match status" value="1"/>
</dbReference>
<evidence type="ECO:0000313" key="19">
    <source>
        <dbReference type="EMBL" id="MEA5446671.1"/>
    </source>
</evidence>
<feature type="transmembrane region" description="Helical" evidence="14">
    <location>
        <begin position="184"/>
        <end position="203"/>
    </location>
</feature>
<dbReference type="RefSeq" id="WP_346053106.1">
    <property type="nucleotide sequence ID" value="NZ_JAYGII010000046.1"/>
</dbReference>
<dbReference type="InterPro" id="IPR016483">
    <property type="entry name" value="UCP006404_Pept_M50_CBS"/>
</dbReference>
<keyword evidence="10 14" id="KW-1133">Transmembrane helix</keyword>
<evidence type="ECO:0000256" key="13">
    <source>
        <dbReference type="ARBA" id="ARBA00023136"/>
    </source>
</evidence>
<feature type="transmembrane region" description="Helical" evidence="14">
    <location>
        <begin position="78"/>
        <end position="97"/>
    </location>
</feature>
<evidence type="ECO:0000256" key="5">
    <source>
        <dbReference type="ARBA" id="ARBA00022692"/>
    </source>
</evidence>
<evidence type="ECO:0000256" key="1">
    <source>
        <dbReference type="ARBA" id="ARBA00004651"/>
    </source>
</evidence>
<dbReference type="SUPFAM" id="SSF54631">
    <property type="entry name" value="CBS-domain pair"/>
    <property type="match status" value="1"/>
</dbReference>
<feature type="transmembrane region" description="Helical" evidence="14">
    <location>
        <begin position="142"/>
        <end position="163"/>
    </location>
</feature>
<evidence type="ECO:0000256" key="3">
    <source>
        <dbReference type="ARBA" id="ARBA00022475"/>
    </source>
</evidence>
<feature type="binding site" evidence="16">
    <location>
        <position position="71"/>
    </location>
    <ligand>
        <name>Zn(2+)</name>
        <dbReference type="ChEBI" id="CHEBI:29105"/>
        <note>catalytic</note>
    </ligand>
</feature>
<dbReference type="Pfam" id="PF02163">
    <property type="entry name" value="Peptidase_M50"/>
    <property type="match status" value="2"/>
</dbReference>
<accession>A0AAP6JGF3</accession>
<dbReference type="Proteomes" id="UP001302316">
    <property type="component" value="Unassembled WGS sequence"/>
</dbReference>
<evidence type="ECO:0000256" key="17">
    <source>
        <dbReference type="PROSITE-ProRule" id="PRU00703"/>
    </source>
</evidence>
<dbReference type="AlphaFoldDB" id="A0AAP6JGF3"/>
<dbReference type="PANTHER" id="PTHR39188">
    <property type="entry name" value="MEMBRANE-ASSOCIATED ZINC METALLOPROTEASE M50B"/>
    <property type="match status" value="1"/>
</dbReference>
<keyword evidence="5 14" id="KW-0812">Transmembrane</keyword>
<dbReference type="Gene3D" id="3.10.580.10">
    <property type="entry name" value="CBS-domain"/>
    <property type="match status" value="1"/>
</dbReference>
<proteinExistence type="inferred from homology"/>
<dbReference type="GO" id="GO:0006508">
    <property type="term" value="P:proteolysis"/>
    <property type="evidence" value="ECO:0007669"/>
    <property type="project" value="UniProtKB-KW"/>
</dbReference>
<evidence type="ECO:0000256" key="2">
    <source>
        <dbReference type="ARBA" id="ARBA00007931"/>
    </source>
</evidence>
<dbReference type="EMBL" id="JAYGII010000046">
    <property type="protein sequence ID" value="MEA5446671.1"/>
    <property type="molecule type" value="Genomic_DNA"/>
</dbReference>
<comment type="subcellular location">
    <subcellularLocation>
        <location evidence="1 14">Cell membrane</location>
        <topology evidence="1 14">Multi-pass membrane protein</topology>
    </subcellularLocation>
</comment>
<feature type="transmembrane region" description="Helical" evidence="14">
    <location>
        <begin position="209"/>
        <end position="229"/>
    </location>
</feature>
<dbReference type="PIRSF" id="PIRSF006404">
    <property type="entry name" value="UCP006404_Pept_M50_CBS"/>
    <property type="match status" value="1"/>
</dbReference>
<comment type="caution">
    <text evidence="19">The sequence shown here is derived from an EMBL/GenBank/DDBJ whole genome shotgun (WGS) entry which is preliminary data.</text>
</comment>
<evidence type="ECO:0000256" key="8">
    <source>
        <dbReference type="ARBA" id="ARBA00022801"/>
    </source>
</evidence>
<comment type="similarity">
    <text evidence="2 14">Belongs to the peptidase M50B family.</text>
</comment>
<feature type="active site" evidence="15">
    <location>
        <position position="68"/>
    </location>
</feature>
<keyword evidence="11 14" id="KW-0482">Metalloprotease</keyword>
<feature type="domain" description="CBS" evidence="18">
    <location>
        <begin position="314"/>
        <end position="371"/>
    </location>
</feature>
<keyword evidence="20" id="KW-1185">Reference proteome</keyword>
<feature type="transmembrane region" description="Helical" evidence="14">
    <location>
        <begin position="20"/>
        <end position="37"/>
    </location>
</feature>
<keyword evidence="4 14" id="KW-0645">Protease</keyword>
<keyword evidence="13 14" id="KW-0472">Membrane</keyword>
<dbReference type="GO" id="GO:0046872">
    <property type="term" value="F:metal ion binding"/>
    <property type="evidence" value="ECO:0007669"/>
    <property type="project" value="UniProtKB-UniRule"/>
</dbReference>
<dbReference type="CDD" id="cd06164">
    <property type="entry name" value="S2P-M50_SpoIVFB_CBS"/>
    <property type="match status" value="1"/>
</dbReference>
<feature type="binding site" evidence="16">
    <location>
        <position position="67"/>
    </location>
    <ligand>
        <name>Zn(2+)</name>
        <dbReference type="ChEBI" id="CHEBI:29105"/>
        <note>catalytic</note>
    </ligand>
</feature>
<evidence type="ECO:0000256" key="9">
    <source>
        <dbReference type="ARBA" id="ARBA00022833"/>
    </source>
</evidence>
<reference evidence="19 20" key="1">
    <citation type="submission" date="2023-12" db="EMBL/GenBank/DDBJ databases">
        <title>Whole-genome sequencing of halo(alkali)philic microorganisms from hypersaline lakes.</title>
        <authorList>
            <person name="Sorokin D.Y."/>
            <person name="Merkel A.Y."/>
            <person name="Messina E."/>
            <person name="Yakimov M."/>
        </authorList>
    </citation>
    <scope>NUCLEOTIDE SEQUENCE [LARGE SCALE GENOMIC DNA]</scope>
    <source>
        <strain evidence="19 20">AB-CW1</strain>
    </source>
</reference>
<comment type="cofactor">
    <cofactor evidence="14 16">
        <name>Zn(2+)</name>
        <dbReference type="ChEBI" id="CHEBI:29105"/>
    </cofactor>
    <text evidence="14 16">Binds 1 zinc ion per subunit.</text>
</comment>
<feature type="transmembrane region" description="Helical" evidence="14">
    <location>
        <begin position="44"/>
        <end position="66"/>
    </location>
</feature>
<keyword evidence="12 17" id="KW-0129">CBS domain</keyword>
<keyword evidence="7" id="KW-0677">Repeat</keyword>
<feature type="binding site" evidence="16">
    <location>
        <position position="164"/>
    </location>
    <ligand>
        <name>Zn(2+)</name>
        <dbReference type="ChEBI" id="CHEBI:29105"/>
        <note>catalytic</note>
    </ligand>
</feature>
<evidence type="ECO:0000256" key="7">
    <source>
        <dbReference type="ARBA" id="ARBA00022737"/>
    </source>
</evidence>
<sequence length="384" mass="42276">MFKTVLVLGHIHGIRLQVHISWLVIFALLMVTLTTTLQHHHPEWALITSLLTALFTALLFFASILAHEMGHSIVAIRRGVPVKSITLFIFGGMAQLGRDSDNPEDEFRIAIAGPLVSLALAVGFFLLSVLSNPFSEALSVAFGWLGAINLIVAVFNLIPGFPLDGGRVFRAAVWRFTGDARKGVRAAVMGGRVVAYGLFALGIWNGLFFGNLIGGLWIILIAWFLLFLAEGHGKHYDLRERLAGITAGDLAEHHVPSVDARTPVSEWISQRVVPEARRAYMITGGGDVLGLLTLSDIKHLPRERWDHTPVSQFMTPIDRLHHVAPESDPEEVLGIMTEHGLNQLPVVDEDRVTGWIDRQRLLQAIEIHLATQPTSRPSNRAPSA</sequence>
<feature type="transmembrane region" description="Helical" evidence="14">
    <location>
        <begin position="109"/>
        <end position="130"/>
    </location>
</feature>
<dbReference type="SMART" id="SM00116">
    <property type="entry name" value="CBS"/>
    <property type="match status" value="2"/>
</dbReference>
<keyword evidence="6 14" id="KW-0479">Metal-binding</keyword>
<evidence type="ECO:0000256" key="11">
    <source>
        <dbReference type="ARBA" id="ARBA00023049"/>
    </source>
</evidence>
<dbReference type="InterPro" id="IPR008915">
    <property type="entry name" value="Peptidase_M50"/>
</dbReference>
<dbReference type="Pfam" id="PF00571">
    <property type="entry name" value="CBS"/>
    <property type="match status" value="1"/>
</dbReference>
<keyword evidence="3 14" id="KW-1003">Cell membrane</keyword>
<dbReference type="PANTHER" id="PTHR39188:SF3">
    <property type="entry name" value="STAGE IV SPORULATION PROTEIN FB"/>
    <property type="match status" value="1"/>
</dbReference>
<evidence type="ECO:0000256" key="4">
    <source>
        <dbReference type="ARBA" id="ARBA00022670"/>
    </source>
</evidence>
<dbReference type="InterPro" id="IPR046342">
    <property type="entry name" value="CBS_dom_sf"/>
</dbReference>
<name>A0AAP6JGF3_9GAMM</name>
<evidence type="ECO:0000256" key="6">
    <source>
        <dbReference type="ARBA" id="ARBA00022723"/>
    </source>
</evidence>
<keyword evidence="9 14" id="KW-0862">Zinc</keyword>
<gene>
    <name evidence="19" type="ORF">VCB98_12665</name>
</gene>
<evidence type="ECO:0000259" key="18">
    <source>
        <dbReference type="PROSITE" id="PS51371"/>
    </source>
</evidence>